<dbReference type="RefSeq" id="WP_204867730.1">
    <property type="nucleotide sequence ID" value="NZ_JAFBBK010000001.1"/>
</dbReference>
<sequence>MLSALAFVPSPPLLLAELAGSATGELDDLRAAVREVCDDLGQTCHGWIGIGVGATTTWIDGDAAGTYAGFGADVVVGLTPDQGPVDREMELAALTVGLLRGQAVPQWSVPVQLVARNASVQDVAALALDLRARVDAVPGPVGLLVVGDGATTLTDKAPGAFDERAEAVQHAIDDALGRADLDALASLDSALCDALGVDGRVAWQVAAALVGPVRVVPHSLFRGAPYGVGYHVASWSL</sequence>
<keyword evidence="2" id="KW-1185">Reference proteome</keyword>
<reference evidence="1 2" key="1">
    <citation type="submission" date="2021-01" db="EMBL/GenBank/DDBJ databases">
        <title>Genomics of switchgrass bacterial isolates.</title>
        <authorList>
            <person name="Shade A."/>
        </authorList>
    </citation>
    <scope>NUCLEOTIDE SEQUENCE [LARGE SCALE GENOMIC DNA]</scope>
    <source>
        <strain evidence="1 2">PvP111</strain>
    </source>
</reference>
<dbReference type="Proteomes" id="UP000703038">
    <property type="component" value="Unassembled WGS sequence"/>
</dbReference>
<dbReference type="Gene3D" id="3.40.830.10">
    <property type="entry name" value="LigB-like"/>
    <property type="match status" value="1"/>
</dbReference>
<evidence type="ECO:0000313" key="2">
    <source>
        <dbReference type="Proteomes" id="UP000703038"/>
    </source>
</evidence>
<name>A0ABS2KT87_9NOCA</name>
<organism evidence="1 2">
    <name type="scientific">Rhodococcoides corynebacterioides</name>
    <dbReference type="NCBI Taxonomy" id="53972"/>
    <lineage>
        <taxon>Bacteria</taxon>
        <taxon>Bacillati</taxon>
        <taxon>Actinomycetota</taxon>
        <taxon>Actinomycetes</taxon>
        <taxon>Mycobacteriales</taxon>
        <taxon>Nocardiaceae</taxon>
        <taxon>Rhodococcoides</taxon>
    </lineage>
</organism>
<evidence type="ECO:0000313" key="1">
    <source>
        <dbReference type="EMBL" id="MBM7414845.1"/>
    </source>
</evidence>
<gene>
    <name evidence="1" type="ORF">JOE42_001578</name>
</gene>
<dbReference type="EMBL" id="JAFBBK010000001">
    <property type="protein sequence ID" value="MBM7414845.1"/>
    <property type="molecule type" value="Genomic_DNA"/>
</dbReference>
<accession>A0ABS2KT87</accession>
<proteinExistence type="predicted"/>
<comment type="caution">
    <text evidence="1">The sequence shown here is derived from an EMBL/GenBank/DDBJ whole genome shotgun (WGS) entry which is preliminary data.</text>
</comment>
<protein>
    <submittedName>
        <fullName evidence="1">Uncharacterized protein</fullName>
    </submittedName>
</protein>